<comment type="subcellular location">
    <subcellularLocation>
        <location evidence="1 10">Endoplasmic reticulum membrane</location>
        <topology evidence="1 10">Multi-pass membrane protein</topology>
    </subcellularLocation>
</comment>
<comment type="caution">
    <text evidence="11">The sequence shown here is derived from an EMBL/GenBank/DDBJ whole genome shotgun (WGS) entry which is preliminary data.</text>
</comment>
<evidence type="ECO:0000256" key="5">
    <source>
        <dbReference type="ARBA" id="ARBA00022824"/>
    </source>
</evidence>
<dbReference type="GO" id="GO:0006488">
    <property type="term" value="P:dolichol-linked oligosaccharide biosynthetic process"/>
    <property type="evidence" value="ECO:0007669"/>
    <property type="project" value="InterPro"/>
</dbReference>
<evidence type="ECO:0000256" key="1">
    <source>
        <dbReference type="ARBA" id="ARBA00004477"/>
    </source>
</evidence>
<dbReference type="AlphaFoldDB" id="A0A9W8H8Y8"/>
<feature type="transmembrane region" description="Helical" evidence="10">
    <location>
        <begin position="352"/>
        <end position="372"/>
    </location>
</feature>
<keyword evidence="7 10" id="KW-0472">Membrane</keyword>
<dbReference type="Pfam" id="PF04506">
    <property type="entry name" value="Rft-1"/>
    <property type="match status" value="1"/>
</dbReference>
<accession>A0A9W8H8Y8</accession>
<feature type="transmembrane region" description="Helical" evidence="10">
    <location>
        <begin position="21"/>
        <end position="43"/>
    </location>
</feature>
<keyword evidence="6 10" id="KW-1133">Transmembrane helix</keyword>
<evidence type="ECO:0000256" key="9">
    <source>
        <dbReference type="ARBA" id="ARBA00045912"/>
    </source>
</evidence>
<dbReference type="InterPro" id="IPR007594">
    <property type="entry name" value="RFT1"/>
</dbReference>
<keyword evidence="12" id="KW-1185">Reference proteome</keyword>
<proteinExistence type="inferred from homology"/>
<dbReference type="PANTHER" id="PTHR13117">
    <property type="entry name" value="ENDOPLASMIC RETICULUM MULTISPAN TRANSMEMBRANE PROTEIN-RELATED"/>
    <property type="match status" value="1"/>
</dbReference>
<feature type="transmembrane region" description="Helical" evidence="10">
    <location>
        <begin position="441"/>
        <end position="459"/>
    </location>
</feature>
<dbReference type="GO" id="GO:0034203">
    <property type="term" value="P:glycolipid translocation"/>
    <property type="evidence" value="ECO:0007669"/>
    <property type="project" value="TreeGrafter"/>
</dbReference>
<organism evidence="11 12">
    <name type="scientific">Coemansia javaensis</name>
    <dbReference type="NCBI Taxonomy" id="2761396"/>
    <lineage>
        <taxon>Eukaryota</taxon>
        <taxon>Fungi</taxon>
        <taxon>Fungi incertae sedis</taxon>
        <taxon>Zoopagomycota</taxon>
        <taxon>Kickxellomycotina</taxon>
        <taxon>Kickxellomycetes</taxon>
        <taxon>Kickxellales</taxon>
        <taxon>Kickxellaceae</taxon>
        <taxon>Coemansia</taxon>
    </lineage>
</organism>
<dbReference type="PANTHER" id="PTHR13117:SF5">
    <property type="entry name" value="PROTEIN RFT1 HOMOLOG"/>
    <property type="match status" value="1"/>
</dbReference>
<feature type="transmembrane region" description="Helical" evidence="10">
    <location>
        <begin position="416"/>
        <end position="435"/>
    </location>
</feature>
<feature type="transmembrane region" description="Helical" evidence="10">
    <location>
        <begin position="208"/>
        <end position="230"/>
    </location>
</feature>
<keyword evidence="5 10" id="KW-0256">Endoplasmic reticulum</keyword>
<evidence type="ECO:0000256" key="3">
    <source>
        <dbReference type="ARBA" id="ARBA00010288"/>
    </source>
</evidence>
<comment type="similarity">
    <text evidence="3 10">Belongs to the RFT1 family.</text>
</comment>
<feature type="transmembrane region" description="Helical" evidence="10">
    <location>
        <begin position="384"/>
        <end position="404"/>
    </location>
</feature>
<dbReference type="OrthoDB" id="9979195at2759"/>
<evidence type="ECO:0000313" key="12">
    <source>
        <dbReference type="Proteomes" id="UP001140217"/>
    </source>
</evidence>
<name>A0A9W8H8Y8_9FUNG</name>
<evidence type="ECO:0000313" key="11">
    <source>
        <dbReference type="EMBL" id="KAJ2777605.1"/>
    </source>
</evidence>
<feature type="transmembrane region" description="Helical" evidence="10">
    <location>
        <begin position="480"/>
        <end position="502"/>
    </location>
</feature>
<dbReference type="Proteomes" id="UP001140217">
    <property type="component" value="Unassembled WGS sequence"/>
</dbReference>
<comment type="function">
    <text evidence="9 10">Intramembrane glycolipid transporter that operates in the biosynthetic pathway of dolichol-linked oligosaccharides, the glycan precursors employed in protein asparagine (N)-glycosylation. The sequential addition of sugars to dolichol pyrophosphate produces dolichol-linked oligosaccharides containing fourteen sugars, including two GlcNAcs, nine mannoses and three glucoses. Once assembled, the oligosaccharide is transferred from the lipid to nascent proteins by oligosaccharyltransferases. The assembly of dolichol-linked oligosaccharides begins on the cytosolic side of the endoplasmic reticulum membrane and finishes in its lumen. RFT1 could mediate the translocation of the cytosolically oriented intermediate DolPP-GlcNAc2Man5, produced by ALG11, into the ER lumen where dolichol-linked oligosaccharides assembly continues. However, the intramembrane lipid transporter activity could not be confirmed in vitro.</text>
</comment>
<evidence type="ECO:0000256" key="2">
    <source>
        <dbReference type="ARBA" id="ARBA00004922"/>
    </source>
</evidence>
<keyword evidence="4 10" id="KW-0812">Transmembrane</keyword>
<feature type="transmembrane region" description="Helical" evidence="10">
    <location>
        <begin position="508"/>
        <end position="530"/>
    </location>
</feature>
<evidence type="ECO:0000256" key="7">
    <source>
        <dbReference type="ARBA" id="ARBA00023136"/>
    </source>
</evidence>
<feature type="transmembrane region" description="Helical" evidence="10">
    <location>
        <begin position="49"/>
        <end position="67"/>
    </location>
</feature>
<evidence type="ECO:0000256" key="10">
    <source>
        <dbReference type="RuleBase" id="RU365067"/>
    </source>
</evidence>
<dbReference type="GO" id="GO:0005789">
    <property type="term" value="C:endoplasmic reticulum membrane"/>
    <property type="evidence" value="ECO:0007669"/>
    <property type="project" value="UniProtKB-SubCell"/>
</dbReference>
<feature type="transmembrane region" description="Helical" evidence="10">
    <location>
        <begin position="143"/>
        <end position="167"/>
    </location>
</feature>
<protein>
    <recommendedName>
        <fullName evidence="8 10">Man(5)GlcNAc(2)-PP-dolichol translocation protein RFT1</fullName>
    </recommendedName>
</protein>
<feature type="transmembrane region" description="Helical" evidence="10">
    <location>
        <begin position="102"/>
        <end position="123"/>
    </location>
</feature>
<evidence type="ECO:0000256" key="4">
    <source>
        <dbReference type="ARBA" id="ARBA00022692"/>
    </source>
</evidence>
<keyword evidence="10" id="KW-0813">Transport</keyword>
<sequence>MAREASARGAAARSAFSGAQYLVGLQLFVRLATFATNVAVVYIAGRQAFGVATVRFELLLSTILFLSREGMRSAILRLGDGGQRAAGTPRRADRPAEHDQRIINAALVPIAAGAAMAGVLYAVCVGGHSAALGPGAPATAPHYRLSLAVYIGAACVELCVEPLFVLARARVLFKLQAQCEGAAVACRCAAVVAVLLCGRLVGDGENPLRLLAFAAGQMAYAVAMLAGFAWHMSRELDYPLWTCYVPRPASRGAATGGLAAAFVGQSLLKHVLTQGDSMAMARFATADEMGVFALVTNYGSIPARVLFLPLEEASRAVFSRMAPTAGAPADGEARADALNAARILATLGRLQLLLGAVIVAFGPLHAPLLLSLVRQNDPAVRHAFAAYCLYLPLMGLNGFLEAFVHSVATRPQLVRVNVWMAVFSAAYMACAVYALCRLGLGSAGIIAANMLNMALRIVYCARFVSRWYARRGVAGPRFAAMLPSPAVAAACLASAAATAAAMSAAGPALHPAMLLLLGAALGAAVLATIWRCEQPFIQSVLALRSGRALRTKTE</sequence>
<evidence type="ECO:0000256" key="6">
    <source>
        <dbReference type="ARBA" id="ARBA00022989"/>
    </source>
</evidence>
<gene>
    <name evidence="11" type="primary">RFT1</name>
    <name evidence="11" type="ORF">H4R18_005070</name>
</gene>
<dbReference type="EMBL" id="JANBUL010000280">
    <property type="protein sequence ID" value="KAJ2777605.1"/>
    <property type="molecule type" value="Genomic_DNA"/>
</dbReference>
<comment type="pathway">
    <text evidence="2">Protein modification; protein glycosylation.</text>
</comment>
<reference evidence="11" key="1">
    <citation type="submission" date="2022-07" db="EMBL/GenBank/DDBJ databases">
        <title>Phylogenomic reconstructions and comparative analyses of Kickxellomycotina fungi.</title>
        <authorList>
            <person name="Reynolds N.K."/>
            <person name="Stajich J.E."/>
            <person name="Barry K."/>
            <person name="Grigoriev I.V."/>
            <person name="Crous P."/>
            <person name="Smith M.E."/>
        </authorList>
    </citation>
    <scope>NUCLEOTIDE SEQUENCE</scope>
    <source>
        <strain evidence="11">NBRC 105414</strain>
    </source>
</reference>
<evidence type="ECO:0000256" key="8">
    <source>
        <dbReference type="ARBA" id="ARBA00044793"/>
    </source>
</evidence>